<evidence type="ECO:0000256" key="6">
    <source>
        <dbReference type="ARBA" id="ARBA00022918"/>
    </source>
</evidence>
<evidence type="ECO:0000256" key="4">
    <source>
        <dbReference type="ARBA" id="ARBA00022759"/>
    </source>
</evidence>
<organism evidence="10">
    <name type="scientific">Tanacetum cinerariifolium</name>
    <name type="common">Dalmatian daisy</name>
    <name type="synonym">Chrysanthemum cinerariifolium</name>
    <dbReference type="NCBI Taxonomy" id="118510"/>
    <lineage>
        <taxon>Eukaryota</taxon>
        <taxon>Viridiplantae</taxon>
        <taxon>Streptophyta</taxon>
        <taxon>Embryophyta</taxon>
        <taxon>Tracheophyta</taxon>
        <taxon>Spermatophyta</taxon>
        <taxon>Magnoliopsida</taxon>
        <taxon>eudicotyledons</taxon>
        <taxon>Gunneridae</taxon>
        <taxon>Pentapetalae</taxon>
        <taxon>asterids</taxon>
        <taxon>campanulids</taxon>
        <taxon>Asterales</taxon>
        <taxon>Asteraceae</taxon>
        <taxon>Asteroideae</taxon>
        <taxon>Anthemideae</taxon>
        <taxon>Anthemidinae</taxon>
        <taxon>Tanacetum</taxon>
    </lineage>
</organism>
<dbReference type="PANTHER" id="PTHR37984:SF5">
    <property type="entry name" value="PROTEIN NYNRIN-LIKE"/>
    <property type="match status" value="1"/>
</dbReference>
<feature type="region of interest" description="Disordered" evidence="7">
    <location>
        <begin position="168"/>
        <end position="190"/>
    </location>
</feature>
<feature type="compositionally biased region" description="Polar residues" evidence="7">
    <location>
        <begin position="175"/>
        <end position="188"/>
    </location>
</feature>
<dbReference type="SUPFAM" id="SSF53098">
    <property type="entry name" value="Ribonuclease H-like"/>
    <property type="match status" value="1"/>
</dbReference>
<dbReference type="Pfam" id="PF17921">
    <property type="entry name" value="Integrase_H2C2"/>
    <property type="match status" value="1"/>
</dbReference>
<dbReference type="InterPro" id="IPR043502">
    <property type="entry name" value="DNA/RNA_pol_sf"/>
</dbReference>
<dbReference type="Gene3D" id="1.10.340.70">
    <property type="match status" value="1"/>
</dbReference>
<feature type="region of interest" description="Disordered" evidence="7">
    <location>
        <begin position="907"/>
        <end position="935"/>
    </location>
</feature>
<evidence type="ECO:0000259" key="9">
    <source>
        <dbReference type="Pfam" id="PF17921"/>
    </source>
</evidence>
<dbReference type="SUPFAM" id="SSF56672">
    <property type="entry name" value="DNA/RNA polymerases"/>
    <property type="match status" value="1"/>
</dbReference>
<feature type="compositionally biased region" description="Basic residues" evidence="7">
    <location>
        <begin position="589"/>
        <end position="600"/>
    </location>
</feature>
<evidence type="ECO:0000259" key="8">
    <source>
        <dbReference type="Pfam" id="PF17917"/>
    </source>
</evidence>
<dbReference type="InterPro" id="IPR036397">
    <property type="entry name" value="RNaseH_sf"/>
</dbReference>
<name>A0A6L2M940_TANCI</name>
<feature type="compositionally biased region" description="Polar residues" evidence="7">
    <location>
        <begin position="554"/>
        <end position="566"/>
    </location>
</feature>
<dbReference type="GO" id="GO:0003964">
    <property type="term" value="F:RNA-directed DNA polymerase activity"/>
    <property type="evidence" value="ECO:0007669"/>
    <property type="project" value="UniProtKB-KW"/>
</dbReference>
<keyword evidence="2" id="KW-0548">Nucleotidyltransferase</keyword>
<dbReference type="PANTHER" id="PTHR37984">
    <property type="entry name" value="PROTEIN CBG26694"/>
    <property type="match status" value="1"/>
</dbReference>
<dbReference type="Pfam" id="PF17917">
    <property type="entry name" value="RT_RNaseH"/>
    <property type="match status" value="1"/>
</dbReference>
<dbReference type="InterPro" id="IPR011989">
    <property type="entry name" value="ARM-like"/>
</dbReference>
<dbReference type="CDD" id="cd09272">
    <property type="entry name" value="RNase_HI_RT_Ty1"/>
    <property type="match status" value="1"/>
</dbReference>
<dbReference type="Gene3D" id="3.10.10.10">
    <property type="entry name" value="HIV Type 1 Reverse Transcriptase, subunit A, domain 1"/>
    <property type="match status" value="1"/>
</dbReference>
<keyword evidence="5" id="KW-0378">Hydrolase</keyword>
<accession>A0A6L2M940</accession>
<reference evidence="10" key="1">
    <citation type="journal article" date="2019" name="Sci. Rep.">
        <title>Draft genome of Tanacetum cinerariifolium, the natural source of mosquito coil.</title>
        <authorList>
            <person name="Yamashiro T."/>
            <person name="Shiraishi A."/>
            <person name="Satake H."/>
            <person name="Nakayama K."/>
        </authorList>
    </citation>
    <scope>NUCLEOTIDE SEQUENCE</scope>
</reference>
<evidence type="ECO:0000256" key="5">
    <source>
        <dbReference type="ARBA" id="ARBA00022801"/>
    </source>
</evidence>
<feature type="domain" description="Reverse transcriptase RNase H-like" evidence="8">
    <location>
        <begin position="2026"/>
        <end position="2129"/>
    </location>
</feature>
<dbReference type="InterPro" id="IPR050951">
    <property type="entry name" value="Retrovirus_Pol_polyprotein"/>
</dbReference>
<feature type="domain" description="Integrase zinc-binding" evidence="9">
    <location>
        <begin position="2240"/>
        <end position="2289"/>
    </location>
</feature>
<protein>
    <submittedName>
        <fullName evidence="10">Reverse transcriptase domain-containing protein</fullName>
    </submittedName>
</protein>
<proteinExistence type="predicted"/>
<comment type="caution">
    <text evidence="10">The sequence shown here is derived from an EMBL/GenBank/DDBJ whole genome shotgun (WGS) entry which is preliminary data.</text>
</comment>
<dbReference type="InterPro" id="IPR012337">
    <property type="entry name" value="RNaseH-like_sf"/>
</dbReference>
<dbReference type="GO" id="GO:0016787">
    <property type="term" value="F:hydrolase activity"/>
    <property type="evidence" value="ECO:0007669"/>
    <property type="project" value="UniProtKB-KW"/>
</dbReference>
<sequence length="2502" mass="283915">MPEVLHSTKLAVENGQSQGHNESYLKKFSNYIIPAQIKVLHKARLQTLKSELETLRIKPNEKVSDFRGKLSSIMAKFKGLGETLEDKVLVRKLLNSVPKKFLPIVATIEQYQDLDEMSFEVAIGRLTAYKERIKSQDTLETNDQEKLLMVSSNNKTYEKWRGKDFNKEGKESMKWKNNPNARRASTSQETKDKSKLRCYECDEHGHFAKNPRLKYAQVITASSTRRKERDERLKAEDFDVRGRLGNDRTSEENRIAISIFDDVAEHCGGATFDYYETFVPVVLEVCNDRSTDIPSNVQHSRSKHIDIRHHFIHEQVERGVVELYFVTTDYHLADIFTKALPRQRFEFILPRLDTMADMNINAPAGQATDTVQYDKTAGCYRCQLDEQSFVLTKDTLREALQITPINNNQAFVTSPSSDALINFVNELGYLKLVRNLPNVVTNGMFQPWRALTTIINLCLTGKTSGFEKPRAPRRHKFHPRPDSLLHLPNEEPVLGYIKFSAKGTKREVFGMPIPGSLITADILEASYYQEYLENVAKHRRKPKSMAPKTPPRPSVSTLVTSAQPEPTSALAKPQEKKHKQSTKTSNKPPKAKKSKYGFIGKKHTLKSVDASVAGDAPAKEPQVATKDADLQKALEESMKTMYVMPRGKGKAKLTEEQVAHDLLSLQKPKNKSPANQYIFQRRTSTPTGSSGHDEPSHAELGQRDQTLVLSSEGQAGPDPGNAGADVQSIPSPVVLAGSDREHMDLDVADVSPQPFTEQLDERFTVTAYLKVQENLKLTVEEQVLLEDPASSSGTLSSMQHLSKYISFGDLFFSDKPSEADNDKANAETKVESMVSVIIQQDMSSIPLMTSLIIDLTSRPKSPKRIDKLEHIMANLIQENKGLKERLDSHGACLYTLEQLDIPYQVSKAIMPSPPPLPSSTNQESQSKGSAAPSSSQTAALAKYQAWTTTDIRLRPSILLTLADLEIDEDIGPDEQAHSSDDEDIGSAHIPKASALASNYSPPLEDSLLAQIDDITTFMDWFCKRRGITELKPQDLEGPAFEIIYVFHPDVIHLQYQMEECHKLLTDNVDDPILRYNTSKPLPLCGSPGQVTIQSDFFFNKDLEYMRYDSKGSRPALSISKMKATYYPDAGLKQLVEIKSYQTQLNLTKPHWDATGFEYKHDYTVNDSPGAVMFRDKYRVQMLMHFNEIHKFSDGTLQQIDEALDYRFKEFKINRMNPGLNTRFWTKNDVDWSKAFMLAIQKRLKTRRIFRNLESFVGGRGFTYFYRLSHSELVDIEKVAVCSSLRSLKPKRTIESRAKRSSKIISLGHYSIMLASSHTVKNGNPIRANIKQALGRRSNRRRVPNIVEPEIHTIEEFVPMADCTMEELLQAPTKGYGEAIVNPEILTENFEIKTNLLQACPYERLGNVLRKCFEHAPTMDSRNGNLLSKTTREALKIIENKSKVRYSRSRSNVSRVNTNSRDSATIEKICVIYGGAHAYCDCIATDSKQPSVYAATGTYNQALTLGTLSSNTMPNSKGEMKSITTRSGSAYEGPSIPTNSPLEKVVERDTKETAEKEHSNCQGSTAHIQPLVVPISIPEPDVPRTQPKPTIPYPSRLNGQKLREKATNQMDKFFQIFYDLHFDISFADALLLMPKFASTFKSFLTNKDKFFELAKVPLNKNCSVMLLKKLPKNLGDPGKFLIPCDFPGIDVCHALADLVVDFEADPRVSLILGRSFLRTGRALINVYGEEITLRYNPKSSNPTLVSNPLNSESYFCKKPIIKSSSPTLTPFGESDLFLEEIEDFLNDESIPTGIENSFYDPEGNILYLEKFLNEDPFQLSSMDLKQAEETKAKTSIEEPHGLELKELPSHLEYAFLEDTEKLSVIIAKDLKDVEKEALIKVLKSHKRAIAWKISDIKGIDPRFCTHKILMEEDYKPAVQSQRRVNLKIHDVIKKEFIKLLDAGMIYPIFDSPEGIVLGHKVLKLGIEVDREKVDVIAKLPHPTTVKARPMTHLFEKETPFMFSKECVDAFKTLKKKLTEALILVVPDWNLPFELMCDASDFTIGAILGQRKMKHFQPIHYARKIMTEAQIHYTTTEKEMLVVVYEFEKFRPYRVLSKSIVYMDHLALKYFLNKQDVKPRLLLWVLLLQEFDIIILDKKGSENLAADHLSRLKNPHKEVLENKDTNENFLLETLGSLSSDSTPWFADIANFHAGNFIKKGLTSQQKKKFFKDVKHYFWDDPYLFRIYADQIIHRYVHGQEAIDILKACHEGPTGGHHGANLTAKKVFDVGFFWPLIYRDAHDMIKSCDSCQGQGKFSKKDEMPQNSIQVCEIFDVWAKALPTNDARVVVKFLKSFFSRFGIPRAIISDCGTHFCNDQFTRVMIKKDGWGNCASWSDKLDDALWAFRTAFKTPIGCTPYKMAYENSMIYKDRTKKLHDSKIKNNIFNVGNQVLLFHSRLKIFLGKLKTRWSSPFTITQVFLYGTVELSQPNGPNFKVNGHRVKHYFGGDIPSKFVLDLHTFHMDK</sequence>
<keyword evidence="6 10" id="KW-0695">RNA-directed DNA polymerase</keyword>
<keyword evidence="1" id="KW-0808">Transferase</keyword>
<dbReference type="Gene3D" id="3.30.420.10">
    <property type="entry name" value="Ribonuclease H-like superfamily/Ribonuclease H"/>
    <property type="match status" value="1"/>
</dbReference>
<feature type="region of interest" description="Disordered" evidence="7">
    <location>
        <begin position="538"/>
        <end position="600"/>
    </location>
</feature>
<dbReference type="CDD" id="cd09274">
    <property type="entry name" value="RNase_HI_RT_Ty3"/>
    <property type="match status" value="1"/>
</dbReference>
<evidence type="ECO:0000256" key="1">
    <source>
        <dbReference type="ARBA" id="ARBA00022679"/>
    </source>
</evidence>
<gene>
    <name evidence="10" type="ORF">Tci_042416</name>
</gene>
<dbReference type="GO" id="GO:0003676">
    <property type="term" value="F:nucleic acid binding"/>
    <property type="evidence" value="ECO:0007669"/>
    <property type="project" value="InterPro"/>
</dbReference>
<evidence type="ECO:0000256" key="3">
    <source>
        <dbReference type="ARBA" id="ARBA00022722"/>
    </source>
</evidence>
<feature type="compositionally biased region" description="Low complexity" evidence="7">
    <location>
        <begin position="924"/>
        <end position="935"/>
    </location>
</feature>
<feature type="region of interest" description="Disordered" evidence="7">
    <location>
        <begin position="1509"/>
        <end position="1540"/>
    </location>
</feature>
<dbReference type="GO" id="GO:0004519">
    <property type="term" value="F:endonuclease activity"/>
    <property type="evidence" value="ECO:0007669"/>
    <property type="project" value="UniProtKB-KW"/>
</dbReference>
<keyword evidence="4" id="KW-0255">Endonuclease</keyword>
<dbReference type="InterPro" id="IPR041588">
    <property type="entry name" value="Integrase_H2C2"/>
</dbReference>
<dbReference type="Gene3D" id="1.25.10.10">
    <property type="entry name" value="Leucine-rich Repeat Variant"/>
    <property type="match status" value="1"/>
</dbReference>
<evidence type="ECO:0000313" key="10">
    <source>
        <dbReference type="EMBL" id="GEU70438.1"/>
    </source>
</evidence>
<dbReference type="EMBL" id="BKCJ010006113">
    <property type="protein sequence ID" value="GEU70438.1"/>
    <property type="molecule type" value="Genomic_DNA"/>
</dbReference>
<evidence type="ECO:0000256" key="7">
    <source>
        <dbReference type="SAM" id="MobiDB-lite"/>
    </source>
</evidence>
<keyword evidence="3" id="KW-0540">Nuclease</keyword>
<evidence type="ECO:0000256" key="2">
    <source>
        <dbReference type="ARBA" id="ARBA00022695"/>
    </source>
</evidence>
<dbReference type="Pfam" id="PF14223">
    <property type="entry name" value="Retrotran_gag_2"/>
    <property type="match status" value="1"/>
</dbReference>
<dbReference type="InterPro" id="IPR041373">
    <property type="entry name" value="RT_RNaseH"/>
</dbReference>